<evidence type="ECO:0000256" key="6">
    <source>
        <dbReference type="ARBA" id="ARBA00022692"/>
    </source>
</evidence>
<keyword evidence="13" id="KW-0325">Glycoprotein</keyword>
<keyword evidence="7" id="KW-0479">Metal-binding</keyword>
<evidence type="ECO:0000256" key="5">
    <source>
        <dbReference type="ARBA" id="ARBA00022679"/>
    </source>
</evidence>
<keyword evidence="17" id="KW-1185">Reference proteome</keyword>
<evidence type="ECO:0000256" key="13">
    <source>
        <dbReference type="ARBA" id="ARBA00023180"/>
    </source>
</evidence>
<dbReference type="GO" id="GO:0046872">
    <property type="term" value="F:metal ion binding"/>
    <property type="evidence" value="ECO:0007669"/>
    <property type="project" value="UniProtKB-KW"/>
</dbReference>
<evidence type="ECO:0000313" key="17">
    <source>
        <dbReference type="Proteomes" id="UP000838756"/>
    </source>
</evidence>
<evidence type="ECO:0000256" key="3">
    <source>
        <dbReference type="ARBA" id="ARBA00004922"/>
    </source>
</evidence>
<dbReference type="AlphaFoldDB" id="A0A8S4RYN1"/>
<dbReference type="GO" id="GO:0005795">
    <property type="term" value="C:Golgi stack"/>
    <property type="evidence" value="ECO:0007669"/>
    <property type="project" value="InterPro"/>
</dbReference>
<protein>
    <submittedName>
        <fullName evidence="16">Jg18093 protein</fullName>
    </submittedName>
</protein>
<evidence type="ECO:0000256" key="11">
    <source>
        <dbReference type="ARBA" id="ARBA00023136"/>
    </source>
</evidence>
<keyword evidence="14" id="KW-0464">Manganese</keyword>
<keyword evidence="6" id="KW-0812">Transmembrane</keyword>
<gene>
    <name evidence="16" type="primary">jg18093</name>
    <name evidence="16" type="ORF">PAEG_LOCUS20238</name>
</gene>
<dbReference type="EMBL" id="CAKXAJ010025815">
    <property type="protein sequence ID" value="CAH2244267.1"/>
    <property type="molecule type" value="Genomic_DNA"/>
</dbReference>
<sequence length="174" mass="20390">MYDNFYRVEVSTWDSRHLSRVLALDGAVWKTIVSHYDLFCTVDDNSLSRSLLYLSLYRGLKENKSFEVVYSTIPRVFETTSCLHNVLGSCDILENVVQVLILQKKIKNNLFPPYLEVYTNIELDEEEHLVFVIAKGGWNDPRDKNLCRNITFNKVLKLLFDMEPQFQDYSHIIT</sequence>
<dbReference type="OrthoDB" id="6019616at2759"/>
<comment type="subcellular location">
    <subcellularLocation>
        <location evidence="2">Golgi apparatus membrane</location>
        <topology evidence="2">Single-pass type II membrane protein</topology>
    </subcellularLocation>
</comment>
<feature type="disulfide bond" evidence="15">
    <location>
        <begin position="40"/>
        <end position="147"/>
    </location>
</feature>
<evidence type="ECO:0000256" key="12">
    <source>
        <dbReference type="ARBA" id="ARBA00023157"/>
    </source>
</evidence>
<evidence type="ECO:0000256" key="9">
    <source>
        <dbReference type="ARBA" id="ARBA00022989"/>
    </source>
</evidence>
<keyword evidence="8" id="KW-0735">Signal-anchor</keyword>
<evidence type="ECO:0000256" key="2">
    <source>
        <dbReference type="ARBA" id="ARBA00004323"/>
    </source>
</evidence>
<keyword evidence="5" id="KW-0808">Transferase</keyword>
<evidence type="ECO:0000256" key="7">
    <source>
        <dbReference type="ARBA" id="ARBA00022723"/>
    </source>
</evidence>
<keyword evidence="9" id="KW-1133">Transmembrane helix</keyword>
<comment type="caution">
    <text evidence="16">The sequence shown here is derived from an EMBL/GenBank/DDBJ whole genome shotgun (WGS) entry which is preliminary data.</text>
</comment>
<dbReference type="GO" id="GO:0006487">
    <property type="term" value="P:protein N-linked glycosylation"/>
    <property type="evidence" value="ECO:0007669"/>
    <property type="project" value="TreeGrafter"/>
</dbReference>
<evidence type="ECO:0000256" key="15">
    <source>
        <dbReference type="PIRSR" id="PIRSR607754-3"/>
    </source>
</evidence>
<dbReference type="PANTHER" id="PTHR12871">
    <property type="entry name" value="BETA-1,2-N-ACETYLGLUCOSAMINYLTRANSFERASE II"/>
    <property type="match status" value="1"/>
</dbReference>
<dbReference type="Proteomes" id="UP000838756">
    <property type="component" value="Unassembled WGS sequence"/>
</dbReference>
<proteinExistence type="predicted"/>
<dbReference type="GO" id="GO:0009312">
    <property type="term" value="P:oligosaccharide biosynthetic process"/>
    <property type="evidence" value="ECO:0007669"/>
    <property type="project" value="InterPro"/>
</dbReference>
<evidence type="ECO:0000313" key="16">
    <source>
        <dbReference type="EMBL" id="CAH2244267.1"/>
    </source>
</evidence>
<dbReference type="Pfam" id="PF05060">
    <property type="entry name" value="MGAT2"/>
    <property type="match status" value="1"/>
</dbReference>
<evidence type="ECO:0000256" key="1">
    <source>
        <dbReference type="ARBA" id="ARBA00001936"/>
    </source>
</evidence>
<name>A0A8S4RYN1_9NEOP</name>
<feature type="disulfide bond" evidence="15">
    <location>
        <begin position="82"/>
        <end position="90"/>
    </location>
</feature>
<reference evidence="16" key="1">
    <citation type="submission" date="2022-03" db="EMBL/GenBank/DDBJ databases">
        <authorList>
            <person name="Lindestad O."/>
        </authorList>
    </citation>
    <scope>NUCLEOTIDE SEQUENCE</scope>
</reference>
<organism evidence="16 17">
    <name type="scientific">Pararge aegeria aegeria</name>
    <dbReference type="NCBI Taxonomy" id="348720"/>
    <lineage>
        <taxon>Eukaryota</taxon>
        <taxon>Metazoa</taxon>
        <taxon>Ecdysozoa</taxon>
        <taxon>Arthropoda</taxon>
        <taxon>Hexapoda</taxon>
        <taxon>Insecta</taxon>
        <taxon>Pterygota</taxon>
        <taxon>Neoptera</taxon>
        <taxon>Endopterygota</taxon>
        <taxon>Lepidoptera</taxon>
        <taxon>Glossata</taxon>
        <taxon>Ditrysia</taxon>
        <taxon>Papilionoidea</taxon>
        <taxon>Nymphalidae</taxon>
        <taxon>Satyrinae</taxon>
        <taxon>Satyrini</taxon>
        <taxon>Parargina</taxon>
        <taxon>Pararge</taxon>
    </lineage>
</organism>
<keyword evidence="4" id="KW-0328">Glycosyltransferase</keyword>
<keyword evidence="11" id="KW-0472">Membrane</keyword>
<dbReference type="InterPro" id="IPR007754">
    <property type="entry name" value="GlcNAc_II"/>
</dbReference>
<keyword evidence="12 15" id="KW-1015">Disulfide bond</keyword>
<dbReference type="PANTHER" id="PTHR12871:SF0">
    <property type="entry name" value="ALPHA-1,6-MANNOSYL-GLYCOPROTEIN 2-BETA-N-ACETYLGLUCOSAMINYLTRANSFERASE"/>
    <property type="match status" value="1"/>
</dbReference>
<evidence type="ECO:0000256" key="14">
    <source>
        <dbReference type="ARBA" id="ARBA00023211"/>
    </source>
</evidence>
<dbReference type="GO" id="GO:0008455">
    <property type="term" value="F:alpha-1,6-mannosylglycoprotein 2-beta-N-acetylglucosaminyltransferase activity"/>
    <property type="evidence" value="ECO:0007669"/>
    <property type="project" value="InterPro"/>
</dbReference>
<keyword evidence="10" id="KW-0333">Golgi apparatus</keyword>
<evidence type="ECO:0000256" key="10">
    <source>
        <dbReference type="ARBA" id="ARBA00023034"/>
    </source>
</evidence>
<evidence type="ECO:0000256" key="4">
    <source>
        <dbReference type="ARBA" id="ARBA00022676"/>
    </source>
</evidence>
<dbReference type="GO" id="GO:0000139">
    <property type="term" value="C:Golgi membrane"/>
    <property type="evidence" value="ECO:0007669"/>
    <property type="project" value="UniProtKB-SubCell"/>
</dbReference>
<comment type="pathway">
    <text evidence="3">Protein modification; protein glycosylation.</text>
</comment>
<comment type="cofactor">
    <cofactor evidence="1">
        <name>Mn(2+)</name>
        <dbReference type="ChEBI" id="CHEBI:29035"/>
    </cofactor>
</comment>
<accession>A0A8S4RYN1</accession>
<evidence type="ECO:0000256" key="8">
    <source>
        <dbReference type="ARBA" id="ARBA00022968"/>
    </source>
</evidence>